<dbReference type="GO" id="GO:0004760">
    <property type="term" value="F:L-serine-pyruvate transaminase activity"/>
    <property type="evidence" value="ECO:0007669"/>
    <property type="project" value="TreeGrafter"/>
</dbReference>
<dbReference type="EMBL" id="QUTA01004612">
    <property type="protein sequence ID" value="RHY19066.1"/>
    <property type="molecule type" value="Genomic_DNA"/>
</dbReference>
<feature type="domain" description="Aminotransferase class V" evidence="8">
    <location>
        <begin position="240"/>
        <end position="312"/>
    </location>
</feature>
<dbReference type="GO" id="GO:0019265">
    <property type="term" value="P:glycine biosynthetic process, by transamination of glyoxylate"/>
    <property type="evidence" value="ECO:0007669"/>
    <property type="project" value="TreeGrafter"/>
</dbReference>
<dbReference type="GO" id="GO:0008453">
    <property type="term" value="F:alanine-glyoxylate transaminase activity"/>
    <property type="evidence" value="ECO:0007669"/>
    <property type="project" value="TreeGrafter"/>
</dbReference>
<evidence type="ECO:0000313" key="9">
    <source>
        <dbReference type="EMBL" id="RHY19066.1"/>
    </source>
</evidence>
<protein>
    <recommendedName>
        <fullName evidence="8">Aminotransferase class V domain-containing protein</fullName>
    </recommendedName>
</protein>
<dbReference type="InterPro" id="IPR000192">
    <property type="entry name" value="Aminotrans_V_dom"/>
</dbReference>
<keyword evidence="4" id="KW-0663">Pyridoxal phosphate</keyword>
<dbReference type="GO" id="GO:0005777">
    <property type="term" value="C:peroxisome"/>
    <property type="evidence" value="ECO:0007669"/>
    <property type="project" value="TreeGrafter"/>
</dbReference>
<dbReference type="Gene3D" id="3.90.1150.10">
    <property type="entry name" value="Aspartate Aminotransferase, domain 1"/>
    <property type="match status" value="1"/>
</dbReference>
<evidence type="ECO:0000256" key="7">
    <source>
        <dbReference type="SAM" id="Phobius"/>
    </source>
</evidence>
<evidence type="ECO:0000256" key="4">
    <source>
        <dbReference type="ARBA" id="ARBA00022898"/>
    </source>
</evidence>
<dbReference type="InterPro" id="IPR015421">
    <property type="entry name" value="PyrdxlP-dep_Trfase_major"/>
</dbReference>
<dbReference type="InterPro" id="IPR015422">
    <property type="entry name" value="PyrdxlP-dep_Trfase_small"/>
</dbReference>
<dbReference type="SUPFAM" id="SSF56300">
    <property type="entry name" value="Metallo-dependent phosphatases"/>
    <property type="match status" value="1"/>
</dbReference>
<reference evidence="9 10" key="1">
    <citation type="submission" date="2018-08" db="EMBL/GenBank/DDBJ databases">
        <title>Aphanomyces genome sequencing and annotation.</title>
        <authorList>
            <person name="Minardi D."/>
            <person name="Oidtmann B."/>
            <person name="Van Der Giezen M."/>
            <person name="Studholme D.J."/>
        </authorList>
    </citation>
    <scope>NUCLEOTIDE SEQUENCE [LARGE SCALE GENOMIC DNA]</scope>
    <source>
        <strain evidence="9 10">Yx</strain>
    </source>
</reference>
<keyword evidence="2" id="KW-0032">Aminotransferase</keyword>
<dbReference type="VEuPathDB" id="FungiDB:H257_04930"/>
<keyword evidence="7" id="KW-0812">Transmembrane</keyword>
<organism evidence="9 10">
    <name type="scientific">Aphanomyces astaci</name>
    <name type="common">Crayfish plague agent</name>
    <dbReference type="NCBI Taxonomy" id="112090"/>
    <lineage>
        <taxon>Eukaryota</taxon>
        <taxon>Sar</taxon>
        <taxon>Stramenopiles</taxon>
        <taxon>Oomycota</taxon>
        <taxon>Saprolegniomycetes</taxon>
        <taxon>Saprolegniales</taxon>
        <taxon>Verrucalvaceae</taxon>
        <taxon>Aphanomyces</taxon>
    </lineage>
</organism>
<comment type="cofactor">
    <cofactor evidence="1 6">
        <name>pyridoxal 5'-phosphate</name>
        <dbReference type="ChEBI" id="CHEBI:597326"/>
    </cofactor>
</comment>
<comment type="caution">
    <text evidence="9">The sequence shown here is derived from an EMBL/GenBank/DDBJ whole genome shotgun (WGS) entry which is preliminary data.</text>
</comment>
<dbReference type="Pfam" id="PF00266">
    <property type="entry name" value="Aminotran_5"/>
    <property type="match status" value="1"/>
</dbReference>
<feature type="transmembrane region" description="Helical" evidence="7">
    <location>
        <begin position="468"/>
        <end position="485"/>
    </location>
</feature>
<dbReference type="AlphaFoldDB" id="A0A397BJ12"/>
<evidence type="ECO:0000259" key="8">
    <source>
        <dbReference type="Pfam" id="PF00266"/>
    </source>
</evidence>
<dbReference type="PANTHER" id="PTHR21152:SF24">
    <property type="entry name" value="ALANINE--GLYOXYLATE AMINOTRANSFERASE 1"/>
    <property type="match status" value="1"/>
</dbReference>
<evidence type="ECO:0000256" key="3">
    <source>
        <dbReference type="ARBA" id="ARBA00022679"/>
    </source>
</evidence>
<proteinExistence type="inferred from homology"/>
<dbReference type="SUPFAM" id="SSF53383">
    <property type="entry name" value="PLP-dependent transferases"/>
    <property type="match status" value="1"/>
</dbReference>
<sequence length="489" mass="52952">MFRRINALPLSYSEYGSPNQLSSRVGNYVLQIEAPNAGPWGPEGKALLRLYFLDSEDGQFTNEQQTYVKGVAAQLAHQQVPALMFIHNPIPEYAEFDQQLSAKQQLRQVGDVKATFAGHDHLNDFCFPKQGLHLCYGGGVGYDIMTVTEKKTLCMNPGPIAFEKDVLDAFAHEGISHVDPYFIDVFLAQDGQPLVVTGSGTLGWDMVASNLLEAGDDVLVINTGRPFIPSFLLCLPYLMTYLGVADYTAAIRAAQPDALVIVDSVCALGGEELRMKAWDVDVVLTGSQKCLGVPAGLSILVIRPRALKVHEKLSAAKPKYYCDWTNWLAIMKNYEARRPSYFATPAVPIEGVAANTMTCVRFPKGISGPDLLPKVYARGVSLAGGLHKDIKTEYFRIGHMGPSTRRADHAIQTVAAIEAALIECGYAIPAPGQAVQGLKAALKGKIPLEAGGTKADCGCCIVPVKCQFLTLGIVALSFGVGYLLSGRRR</sequence>
<dbReference type="Gene3D" id="3.40.640.10">
    <property type="entry name" value="Type I PLP-dependent aspartate aminotransferase-like (Major domain)"/>
    <property type="match status" value="2"/>
</dbReference>
<gene>
    <name evidence="9" type="ORF">DYB25_003421</name>
</gene>
<keyword evidence="7" id="KW-0472">Membrane</keyword>
<name>A0A397BJ12_APHAT</name>
<evidence type="ECO:0000256" key="1">
    <source>
        <dbReference type="ARBA" id="ARBA00001933"/>
    </source>
</evidence>
<dbReference type="InterPro" id="IPR015424">
    <property type="entry name" value="PyrdxlP-dep_Trfase"/>
</dbReference>
<dbReference type="Proteomes" id="UP000266239">
    <property type="component" value="Unassembled WGS sequence"/>
</dbReference>
<evidence type="ECO:0000256" key="2">
    <source>
        <dbReference type="ARBA" id="ARBA00022576"/>
    </source>
</evidence>
<dbReference type="PROSITE" id="PS00595">
    <property type="entry name" value="AA_TRANSFER_CLASS_5"/>
    <property type="match status" value="1"/>
</dbReference>
<accession>A0A397BJ12</accession>
<comment type="similarity">
    <text evidence="5">Belongs to the class-V pyridoxal-phosphate-dependent aminotransferase family.</text>
</comment>
<dbReference type="PANTHER" id="PTHR21152">
    <property type="entry name" value="AMINOTRANSFERASE CLASS V"/>
    <property type="match status" value="1"/>
</dbReference>
<dbReference type="InterPro" id="IPR029052">
    <property type="entry name" value="Metallo-depent_PP-like"/>
</dbReference>
<dbReference type="VEuPathDB" id="FungiDB:H257_04928"/>
<evidence type="ECO:0000313" key="10">
    <source>
        <dbReference type="Proteomes" id="UP000266239"/>
    </source>
</evidence>
<dbReference type="InterPro" id="IPR020578">
    <property type="entry name" value="Aminotrans_V_PyrdxlP_BS"/>
</dbReference>
<keyword evidence="7" id="KW-1133">Transmembrane helix</keyword>
<evidence type="ECO:0000256" key="6">
    <source>
        <dbReference type="RuleBase" id="RU004504"/>
    </source>
</evidence>
<keyword evidence="3" id="KW-0808">Transferase</keyword>
<evidence type="ECO:0000256" key="5">
    <source>
        <dbReference type="RuleBase" id="RU004075"/>
    </source>
</evidence>